<dbReference type="AlphaFoldDB" id="A0A1S3H1R8"/>
<proteinExistence type="predicted"/>
<protein>
    <submittedName>
        <fullName evidence="2">Uncharacterized protein LOC106151313</fullName>
    </submittedName>
</protein>
<dbReference type="PANTHER" id="PTHR36451">
    <property type="entry name" value="PAPS-DEPENDENT SULFOTRANSFERASE STF3"/>
    <property type="match status" value="1"/>
</dbReference>
<organism evidence="1 2">
    <name type="scientific">Lingula anatina</name>
    <name type="common">Brachiopod</name>
    <name type="synonym">Lingula unguis</name>
    <dbReference type="NCBI Taxonomy" id="7574"/>
    <lineage>
        <taxon>Eukaryota</taxon>
        <taxon>Metazoa</taxon>
        <taxon>Spiralia</taxon>
        <taxon>Lophotrochozoa</taxon>
        <taxon>Brachiopoda</taxon>
        <taxon>Linguliformea</taxon>
        <taxon>Lingulata</taxon>
        <taxon>Lingulida</taxon>
        <taxon>Linguloidea</taxon>
        <taxon>Lingulidae</taxon>
        <taxon>Lingula</taxon>
    </lineage>
</organism>
<dbReference type="Proteomes" id="UP000085678">
    <property type="component" value="Unplaced"/>
</dbReference>
<accession>A0A1S3H1R8</accession>
<evidence type="ECO:0000313" key="2">
    <source>
        <dbReference type="RefSeq" id="XP_013379968.1"/>
    </source>
</evidence>
<dbReference type="InParanoid" id="A0A1S3H1R8"/>
<name>A0A1S3H1R8_LINAN</name>
<evidence type="ECO:0000313" key="1">
    <source>
        <dbReference type="Proteomes" id="UP000085678"/>
    </source>
</evidence>
<reference evidence="2" key="1">
    <citation type="submission" date="2025-08" db="UniProtKB">
        <authorList>
            <consortium name="RefSeq"/>
        </authorList>
    </citation>
    <scope>IDENTIFICATION</scope>
    <source>
        <tissue evidence="2">Gonads</tissue>
    </source>
</reference>
<dbReference type="Pfam" id="PF13469">
    <property type="entry name" value="Sulfotransfer_3"/>
    <property type="match status" value="1"/>
</dbReference>
<dbReference type="SUPFAM" id="SSF52540">
    <property type="entry name" value="P-loop containing nucleoside triphosphate hydrolases"/>
    <property type="match status" value="1"/>
</dbReference>
<dbReference type="InterPro" id="IPR052736">
    <property type="entry name" value="Stf3_sulfotransferase"/>
</dbReference>
<gene>
    <name evidence="2" type="primary">LOC106151313</name>
</gene>
<dbReference type="GeneID" id="106151313"/>
<dbReference type="InterPro" id="IPR027417">
    <property type="entry name" value="P-loop_NTPase"/>
</dbReference>
<dbReference type="KEGG" id="lak:106151313"/>
<dbReference type="OrthoDB" id="429813at2759"/>
<dbReference type="Gene3D" id="3.40.50.300">
    <property type="entry name" value="P-loop containing nucleotide triphosphate hydrolases"/>
    <property type="match status" value="1"/>
</dbReference>
<sequence>MNLTNMDPKSGCPLTEESLLATLSPEDRSRLLSDNLTGKWWYKGWATLLKCYREDEDLTMAGRMIIETRWTEVLQNRLAIAGKLPLVDVSKCPINRPIFIIGPCRTGTTFLLNLLYQDPNNTSPRYYETMHPVVEKPTAREDPRVEAERKALTEMYEAVPKVKAMHNIVADNPYECFRLMDNCGIFKANTLLTNHPEEYLAWLNSLTEEEKEDAYRFHKLQIQLILLSRGSDDINKQLVFKESTHSLYLAAILKVYPDATFIHTYRDPCEAIASLCSIAESFKGLGYDPVNLDLKKLGENMVSIPLFHSGFNMMAFRKSHPEEEHRFCDIAYSDIVADPLNVVKRIYDRFGLELTAEGEAIMTAYIKNNPQNKYGQHQHSLERYQLTKEYILEYFKEYIEFSEVRC</sequence>
<keyword evidence="1" id="KW-1185">Reference proteome</keyword>
<dbReference type="PANTHER" id="PTHR36451:SF1">
    <property type="entry name" value="OMEGA-HYDROXY-BETA-DIHYDROMENAQUINONE-9 SULFOTRANSFERASE STF3"/>
    <property type="match status" value="1"/>
</dbReference>
<dbReference type="RefSeq" id="XP_013379968.1">
    <property type="nucleotide sequence ID" value="XM_013524514.1"/>
</dbReference>